<dbReference type="InterPro" id="IPR003593">
    <property type="entry name" value="AAA+_ATPase"/>
</dbReference>
<dbReference type="Gene3D" id="1.10.8.60">
    <property type="match status" value="1"/>
</dbReference>
<dbReference type="InterPro" id="IPR027417">
    <property type="entry name" value="P-loop_NTPase"/>
</dbReference>
<dbReference type="PANTHER" id="PTHR32071">
    <property type="entry name" value="TRANSCRIPTIONAL REGULATORY PROTEIN"/>
    <property type="match status" value="1"/>
</dbReference>
<dbReference type="Gene3D" id="3.40.50.300">
    <property type="entry name" value="P-loop containing nucleotide triphosphate hydrolases"/>
    <property type="match status" value="1"/>
</dbReference>
<evidence type="ECO:0000256" key="4">
    <source>
        <dbReference type="ARBA" id="ARBA00023163"/>
    </source>
</evidence>
<keyword evidence="3" id="KW-0805">Transcription regulation</keyword>
<keyword evidence="2" id="KW-0067">ATP-binding</keyword>
<dbReference type="Pfam" id="PF00158">
    <property type="entry name" value="Sigma54_activat"/>
    <property type="match status" value="1"/>
</dbReference>
<gene>
    <name evidence="6" type="ORF">NPE20_10055</name>
</gene>
<dbReference type="EMBL" id="JANHOH010000001">
    <property type="protein sequence ID" value="MCQ6958303.1"/>
    <property type="molecule type" value="Genomic_DNA"/>
</dbReference>
<dbReference type="Gene3D" id="1.10.10.60">
    <property type="entry name" value="Homeodomain-like"/>
    <property type="match status" value="1"/>
</dbReference>
<comment type="caution">
    <text evidence="6">The sequence shown here is derived from an EMBL/GenBank/DDBJ whole genome shotgun (WGS) entry which is preliminary data.</text>
</comment>
<dbReference type="PROSITE" id="PS50045">
    <property type="entry name" value="SIGMA54_INTERACT_4"/>
    <property type="match status" value="1"/>
</dbReference>
<dbReference type="Proteomes" id="UP001204376">
    <property type="component" value="Unassembled WGS sequence"/>
</dbReference>
<evidence type="ECO:0000313" key="6">
    <source>
        <dbReference type="EMBL" id="MCQ6958303.1"/>
    </source>
</evidence>
<evidence type="ECO:0000256" key="3">
    <source>
        <dbReference type="ARBA" id="ARBA00023015"/>
    </source>
</evidence>
<feature type="domain" description="Sigma-54 factor interaction" evidence="5">
    <location>
        <begin position="180"/>
        <end position="407"/>
    </location>
</feature>
<dbReference type="InterPro" id="IPR002078">
    <property type="entry name" value="Sigma_54_int"/>
</dbReference>
<dbReference type="CDD" id="cd00009">
    <property type="entry name" value="AAA"/>
    <property type="match status" value="1"/>
</dbReference>
<sequence length="478" mass="53704">MKILASWLAKNNDFKDGAVNDDGPTVNFYKNFFDYDKHLLLSSAVGDDTLAEHLTARLKVLFPEHRDKIEIRYMAVDDLIDIGQIKEKVETLLLQYPNDDIDIFYSPGTSAMQVAWYVCHTTLNLRTRLLQVRPANRSKSKKPERLIIDVAFSTAPVSAVILEERMSKPGQDKIGHLLVPSIQRVYAKAAMIARTDKVTALILGSSGTGKEQLARHIHDQSGRAGFPFLPVNCSAFSDQLLEARLFGFKKSAFTGADKDTKGLFEAAKGGTLFMDEIGDISPYMQQSLLRALQEQEVLPLGSNDPLKTNVRVIAATNRDLPELCRQEKFRWDLYYRLAVTELVLPDLAAMLPEEREALISHFLKMKKTELKKARLLTLSKDAQAALLAYPFPGNIRELENLIAQLYVFHDQEAGLADLPGRIRTPTASDSLKWEDAEKLHIQKVMRLAKGNKSQALKWLGYGSINTLQSKLQTYGLNE</sequence>
<organism evidence="6 7">
    <name type="scientific">Mucilaginibacter aquariorum</name>
    <dbReference type="NCBI Taxonomy" id="2967225"/>
    <lineage>
        <taxon>Bacteria</taxon>
        <taxon>Pseudomonadati</taxon>
        <taxon>Bacteroidota</taxon>
        <taxon>Sphingobacteriia</taxon>
        <taxon>Sphingobacteriales</taxon>
        <taxon>Sphingobacteriaceae</taxon>
        <taxon>Mucilaginibacter</taxon>
    </lineage>
</organism>
<dbReference type="InterPro" id="IPR009057">
    <property type="entry name" value="Homeodomain-like_sf"/>
</dbReference>
<keyword evidence="1" id="KW-0547">Nucleotide-binding</keyword>
<protein>
    <submittedName>
        <fullName evidence="6">Sigma 54-interacting transcriptional regulator</fullName>
    </submittedName>
</protein>
<evidence type="ECO:0000256" key="1">
    <source>
        <dbReference type="ARBA" id="ARBA00022741"/>
    </source>
</evidence>
<dbReference type="RefSeq" id="WP_256538480.1">
    <property type="nucleotide sequence ID" value="NZ_JANHOH010000001.1"/>
</dbReference>
<proteinExistence type="predicted"/>
<accession>A0ABT1T1H2</accession>
<reference evidence="6 7" key="1">
    <citation type="submission" date="2022-07" db="EMBL/GenBank/DDBJ databases">
        <title>Mucilaginibacter sp. JC4.</title>
        <authorList>
            <person name="Le V."/>
            <person name="Ko S.-R."/>
            <person name="Ahn C.-Y."/>
            <person name="Oh H.-M."/>
        </authorList>
    </citation>
    <scope>NUCLEOTIDE SEQUENCE [LARGE SCALE GENOMIC DNA]</scope>
    <source>
        <strain evidence="6 7">JC4</strain>
    </source>
</reference>
<keyword evidence="4" id="KW-0804">Transcription</keyword>
<keyword evidence="7" id="KW-1185">Reference proteome</keyword>
<dbReference type="Pfam" id="PF25601">
    <property type="entry name" value="AAA_lid_14"/>
    <property type="match status" value="1"/>
</dbReference>
<evidence type="ECO:0000259" key="5">
    <source>
        <dbReference type="PROSITE" id="PS50045"/>
    </source>
</evidence>
<name>A0ABT1T1H2_9SPHI</name>
<dbReference type="InterPro" id="IPR025944">
    <property type="entry name" value="Sigma_54_int_dom_CS"/>
</dbReference>
<dbReference type="PROSITE" id="PS00688">
    <property type="entry name" value="SIGMA54_INTERACT_3"/>
    <property type="match status" value="1"/>
</dbReference>
<evidence type="ECO:0000313" key="7">
    <source>
        <dbReference type="Proteomes" id="UP001204376"/>
    </source>
</evidence>
<dbReference type="SMART" id="SM00382">
    <property type="entry name" value="AAA"/>
    <property type="match status" value="1"/>
</dbReference>
<dbReference type="SUPFAM" id="SSF46689">
    <property type="entry name" value="Homeodomain-like"/>
    <property type="match status" value="1"/>
</dbReference>
<dbReference type="SUPFAM" id="SSF52540">
    <property type="entry name" value="P-loop containing nucleoside triphosphate hydrolases"/>
    <property type="match status" value="1"/>
</dbReference>
<evidence type="ECO:0000256" key="2">
    <source>
        <dbReference type="ARBA" id="ARBA00022840"/>
    </source>
</evidence>
<dbReference type="InterPro" id="IPR058031">
    <property type="entry name" value="AAA_lid_NorR"/>
</dbReference>